<dbReference type="Pfam" id="PF01715">
    <property type="entry name" value="IPPT"/>
    <property type="match status" value="1"/>
</dbReference>
<dbReference type="Proteomes" id="UP000289708">
    <property type="component" value="Unassembled WGS sequence"/>
</dbReference>
<feature type="region of interest" description="Disordered" evidence="11">
    <location>
        <begin position="317"/>
        <end position="357"/>
    </location>
</feature>
<keyword evidence="4 10" id="KW-0808">Transferase</keyword>
<feature type="site" description="Interaction with substrate tRNA" evidence="10">
    <location>
        <position position="117"/>
    </location>
</feature>
<keyword evidence="8 10" id="KW-0460">Magnesium</keyword>
<evidence type="ECO:0000256" key="8">
    <source>
        <dbReference type="ARBA" id="ARBA00022842"/>
    </source>
</evidence>
<dbReference type="InterPro" id="IPR018022">
    <property type="entry name" value="IPT"/>
</dbReference>
<evidence type="ECO:0000256" key="4">
    <source>
        <dbReference type="ARBA" id="ARBA00022679"/>
    </source>
</evidence>
<feature type="site" description="Interaction with substrate tRNA" evidence="10">
    <location>
        <position position="139"/>
    </location>
</feature>
<evidence type="ECO:0000256" key="7">
    <source>
        <dbReference type="ARBA" id="ARBA00022840"/>
    </source>
</evidence>
<name>A0A4Q0ML26_9HYPH</name>
<comment type="cofactor">
    <cofactor evidence="1 10">
        <name>Mg(2+)</name>
        <dbReference type="ChEBI" id="CHEBI:18420"/>
    </cofactor>
</comment>
<dbReference type="EC" id="2.5.1.75" evidence="10"/>
<keyword evidence="5 10" id="KW-0819">tRNA processing</keyword>
<protein>
    <recommendedName>
        <fullName evidence="10">tRNA dimethylallyltransferase</fullName>
        <ecNumber evidence="10">2.5.1.75</ecNumber>
    </recommendedName>
    <alternativeName>
        <fullName evidence="10">Dimethylallyl diphosphate:tRNA dimethylallyltransferase</fullName>
        <shortName evidence="10">DMAPP:tRNA dimethylallyltransferase</shortName>
        <shortName evidence="10">DMATase</shortName>
    </alternativeName>
    <alternativeName>
        <fullName evidence="10">Isopentenyl-diphosphate:tRNA isopentenyltransferase</fullName>
        <shortName evidence="10">IPP transferase</shortName>
        <shortName evidence="10">IPPT</shortName>
        <shortName evidence="10">IPTase</shortName>
    </alternativeName>
</protein>
<dbReference type="HAMAP" id="MF_00185">
    <property type="entry name" value="IPP_trans"/>
    <property type="match status" value="1"/>
</dbReference>
<dbReference type="GO" id="GO:0052381">
    <property type="term" value="F:tRNA dimethylallyltransferase activity"/>
    <property type="evidence" value="ECO:0007669"/>
    <property type="project" value="UniProtKB-UniRule"/>
</dbReference>
<dbReference type="GO" id="GO:0005524">
    <property type="term" value="F:ATP binding"/>
    <property type="evidence" value="ECO:0007669"/>
    <property type="project" value="UniProtKB-UniRule"/>
</dbReference>
<dbReference type="OrthoDB" id="9776390at2"/>
<dbReference type="EMBL" id="RYFI01000004">
    <property type="protein sequence ID" value="RXF74348.1"/>
    <property type="molecule type" value="Genomic_DNA"/>
</dbReference>
<feature type="binding site" evidence="10">
    <location>
        <begin position="10"/>
        <end position="15"/>
    </location>
    <ligand>
        <name>substrate</name>
    </ligand>
</feature>
<proteinExistence type="inferred from homology"/>
<keyword evidence="7 10" id="KW-0067">ATP-binding</keyword>
<accession>A0A4Q0ML26</accession>
<sequence>MRFVLIAGPTASGKSALALALARRLGSAVVNADASQVYADLRILTARPGAGEAGETRHELYGHVDAAEPYAVGRWLSDVHSVLNSLRTGADAIYPQPGGRPAQAHQSANVPIIVGGTGLYFEGLTRGLVDIPEIPEDIRAKWRAAAPADLHPELARRDPVMAARLRPSDPQRLARALEVLDATGRSLADWQQDLAAPLIDPEDALRMVLSPERAALRERIARRLDAMIGEGAVEEAARLDARGLDPALPAMKALGVRPFAAARRGDLTLDEAVERTRLATGRYAKRQSTWFRNRMADWLHVAPEEALDVALREIEERGIAEPTNRHPGRRVSAEPGSQAGQGDLPDDDPGSRCARPG</sequence>
<comment type="caution">
    <text evidence="10">Lacks conserved residue(s) required for the propagation of feature annotation.</text>
</comment>
<comment type="similarity">
    <text evidence="3 10">Belongs to the IPP transferase family.</text>
</comment>
<evidence type="ECO:0000256" key="10">
    <source>
        <dbReference type="HAMAP-Rule" id="MF_00185"/>
    </source>
</evidence>
<comment type="function">
    <text evidence="2 10">Catalyzes the transfer of a dimethylallyl group onto the adenine at position 37 in tRNAs that read codons beginning with uridine, leading to the formation of N6-(dimethylallyl)adenosine (i(6)A).</text>
</comment>
<comment type="catalytic activity">
    <reaction evidence="9 10">
        <text>adenosine(37) in tRNA + dimethylallyl diphosphate = N(6)-dimethylallyladenosine(37) in tRNA + diphosphate</text>
        <dbReference type="Rhea" id="RHEA:26482"/>
        <dbReference type="Rhea" id="RHEA-COMP:10162"/>
        <dbReference type="Rhea" id="RHEA-COMP:10375"/>
        <dbReference type="ChEBI" id="CHEBI:33019"/>
        <dbReference type="ChEBI" id="CHEBI:57623"/>
        <dbReference type="ChEBI" id="CHEBI:74411"/>
        <dbReference type="ChEBI" id="CHEBI:74415"/>
        <dbReference type="EC" id="2.5.1.75"/>
    </reaction>
</comment>
<evidence type="ECO:0000313" key="12">
    <source>
        <dbReference type="EMBL" id="RXF74348.1"/>
    </source>
</evidence>
<evidence type="ECO:0000256" key="6">
    <source>
        <dbReference type="ARBA" id="ARBA00022741"/>
    </source>
</evidence>
<dbReference type="SUPFAM" id="SSF52540">
    <property type="entry name" value="P-loop containing nucleoside triphosphate hydrolases"/>
    <property type="match status" value="2"/>
</dbReference>
<evidence type="ECO:0000256" key="2">
    <source>
        <dbReference type="ARBA" id="ARBA00003213"/>
    </source>
</evidence>
<keyword evidence="13" id="KW-1185">Reference proteome</keyword>
<dbReference type="PANTHER" id="PTHR11088">
    <property type="entry name" value="TRNA DIMETHYLALLYLTRANSFERASE"/>
    <property type="match status" value="1"/>
</dbReference>
<dbReference type="InterPro" id="IPR027417">
    <property type="entry name" value="P-loop_NTPase"/>
</dbReference>
<keyword evidence="6 10" id="KW-0547">Nucleotide-binding</keyword>
<reference evidence="12 13" key="1">
    <citation type="submission" date="2018-12" db="EMBL/GenBank/DDBJ databases">
        <title>bacterium Hansschlegelia zhihuaiae S113.</title>
        <authorList>
            <person name="He J."/>
        </authorList>
    </citation>
    <scope>NUCLEOTIDE SEQUENCE [LARGE SCALE GENOMIC DNA]</scope>
    <source>
        <strain evidence="12 13">S 113</strain>
    </source>
</reference>
<feature type="binding site" evidence="10">
    <location>
        <begin position="8"/>
        <end position="15"/>
    </location>
    <ligand>
        <name>ATP</name>
        <dbReference type="ChEBI" id="CHEBI:30616"/>
    </ligand>
</feature>
<evidence type="ECO:0000256" key="1">
    <source>
        <dbReference type="ARBA" id="ARBA00001946"/>
    </source>
</evidence>
<evidence type="ECO:0000256" key="5">
    <source>
        <dbReference type="ARBA" id="ARBA00022694"/>
    </source>
</evidence>
<dbReference type="Gene3D" id="1.10.20.140">
    <property type="match status" value="1"/>
</dbReference>
<dbReference type="GO" id="GO:0006400">
    <property type="term" value="P:tRNA modification"/>
    <property type="evidence" value="ECO:0007669"/>
    <property type="project" value="TreeGrafter"/>
</dbReference>
<dbReference type="AlphaFoldDB" id="A0A4Q0ML26"/>
<dbReference type="PANTHER" id="PTHR11088:SF60">
    <property type="entry name" value="TRNA DIMETHYLALLYLTRANSFERASE"/>
    <property type="match status" value="1"/>
</dbReference>
<comment type="subunit">
    <text evidence="10">Monomer.</text>
</comment>
<evidence type="ECO:0000313" key="13">
    <source>
        <dbReference type="Proteomes" id="UP000289708"/>
    </source>
</evidence>
<feature type="region of interest" description="Interaction with substrate tRNA" evidence="10">
    <location>
        <begin position="171"/>
        <end position="175"/>
    </location>
</feature>
<gene>
    <name evidence="10 12" type="primary">miaA</name>
    <name evidence="12" type="ORF">EK403_05865</name>
</gene>
<dbReference type="Gene3D" id="3.40.50.300">
    <property type="entry name" value="P-loop containing nucleotide triphosphate hydrolases"/>
    <property type="match status" value="1"/>
</dbReference>
<organism evidence="12 13">
    <name type="scientific">Hansschlegelia zhihuaiae</name>
    <dbReference type="NCBI Taxonomy" id="405005"/>
    <lineage>
        <taxon>Bacteria</taxon>
        <taxon>Pseudomonadati</taxon>
        <taxon>Pseudomonadota</taxon>
        <taxon>Alphaproteobacteria</taxon>
        <taxon>Hyphomicrobiales</taxon>
        <taxon>Methylopilaceae</taxon>
        <taxon>Hansschlegelia</taxon>
    </lineage>
</organism>
<dbReference type="InterPro" id="IPR039657">
    <property type="entry name" value="Dimethylallyltransferase"/>
</dbReference>
<evidence type="ECO:0000256" key="3">
    <source>
        <dbReference type="ARBA" id="ARBA00005842"/>
    </source>
</evidence>
<comment type="caution">
    <text evidence="12">The sequence shown here is derived from an EMBL/GenBank/DDBJ whole genome shotgun (WGS) entry which is preliminary data.</text>
</comment>
<evidence type="ECO:0000256" key="9">
    <source>
        <dbReference type="ARBA" id="ARBA00049563"/>
    </source>
</evidence>
<evidence type="ECO:0000256" key="11">
    <source>
        <dbReference type="SAM" id="MobiDB-lite"/>
    </source>
</evidence>